<dbReference type="Proteomes" id="UP000009168">
    <property type="component" value="Unassembled WGS sequence"/>
</dbReference>
<reference evidence="2" key="1">
    <citation type="journal article" date="2006" name="PLoS Biol.">
        <title>Macronuclear genome sequence of the ciliate Tetrahymena thermophila, a model eukaryote.</title>
        <authorList>
            <person name="Eisen J.A."/>
            <person name="Coyne R.S."/>
            <person name="Wu M."/>
            <person name="Wu D."/>
            <person name="Thiagarajan M."/>
            <person name="Wortman J.R."/>
            <person name="Badger J.H."/>
            <person name="Ren Q."/>
            <person name="Amedeo P."/>
            <person name="Jones K.M."/>
            <person name="Tallon L.J."/>
            <person name="Delcher A.L."/>
            <person name="Salzberg S.L."/>
            <person name="Silva J.C."/>
            <person name="Haas B.J."/>
            <person name="Majoros W.H."/>
            <person name="Farzad M."/>
            <person name="Carlton J.M."/>
            <person name="Smith R.K. Jr."/>
            <person name="Garg J."/>
            <person name="Pearlman R.E."/>
            <person name="Karrer K.M."/>
            <person name="Sun L."/>
            <person name="Manning G."/>
            <person name="Elde N.C."/>
            <person name="Turkewitz A.P."/>
            <person name="Asai D.J."/>
            <person name="Wilkes D.E."/>
            <person name="Wang Y."/>
            <person name="Cai H."/>
            <person name="Collins K."/>
            <person name="Stewart B.A."/>
            <person name="Lee S.R."/>
            <person name="Wilamowska K."/>
            <person name="Weinberg Z."/>
            <person name="Ruzzo W.L."/>
            <person name="Wloga D."/>
            <person name="Gaertig J."/>
            <person name="Frankel J."/>
            <person name="Tsao C.-C."/>
            <person name="Gorovsky M.A."/>
            <person name="Keeling P.J."/>
            <person name="Waller R.F."/>
            <person name="Patron N.J."/>
            <person name="Cherry J.M."/>
            <person name="Stover N.A."/>
            <person name="Krieger C.J."/>
            <person name="del Toro C."/>
            <person name="Ryder H.F."/>
            <person name="Williamson S.C."/>
            <person name="Barbeau R.A."/>
            <person name="Hamilton E.P."/>
            <person name="Orias E."/>
        </authorList>
    </citation>
    <scope>NUCLEOTIDE SEQUENCE [LARGE SCALE GENOMIC DNA]</scope>
    <source>
        <strain evidence="2">SB210</strain>
    </source>
</reference>
<name>W7XBD8_TETTS</name>
<dbReference type="AlphaFoldDB" id="W7XBD8"/>
<organism evidence="1 2">
    <name type="scientific">Tetrahymena thermophila (strain SB210)</name>
    <dbReference type="NCBI Taxonomy" id="312017"/>
    <lineage>
        <taxon>Eukaryota</taxon>
        <taxon>Sar</taxon>
        <taxon>Alveolata</taxon>
        <taxon>Ciliophora</taxon>
        <taxon>Intramacronucleata</taxon>
        <taxon>Oligohymenophorea</taxon>
        <taxon>Hymenostomatida</taxon>
        <taxon>Tetrahymenina</taxon>
        <taxon>Tetrahymenidae</taxon>
        <taxon>Tetrahymena</taxon>
    </lineage>
</organism>
<sequence>MPHDFFGQYFDLIKLDNQATQKNTQLEIIKSWLNLYQSTQTEMSQLSKPNDLYCLSTIVITKKVNDFLQKYFFCVNIFKFLIQMSLHLLQSVPRQFNSNVQFKYYHFCLQKAAEQKVFGMASFKNKLMKHSCQDQQQIYQQKQQQLIINLTNFLEKYLEIEYQVNFILNQLGQQSYLQFFKHRFMFQEQFQINLQYSFQAIQFIHYRHFCQPLY</sequence>
<dbReference type="InParanoid" id="W7XBD8"/>
<keyword evidence="2" id="KW-1185">Reference proteome</keyword>
<proteinExistence type="predicted"/>
<dbReference type="KEGG" id="tet:TTHERM_000052659"/>
<gene>
    <name evidence="1" type="ORF">TTHERM_000052659</name>
</gene>
<dbReference type="RefSeq" id="XP_012652869.1">
    <property type="nucleotide sequence ID" value="XM_012797415.1"/>
</dbReference>
<dbReference type="EMBL" id="GG662712">
    <property type="protein sequence ID" value="EWS74647.1"/>
    <property type="molecule type" value="Genomic_DNA"/>
</dbReference>
<protein>
    <submittedName>
        <fullName evidence="1">Uncharacterized protein</fullName>
    </submittedName>
</protein>
<dbReference type="GeneID" id="24437019"/>
<accession>W7XBD8</accession>
<evidence type="ECO:0000313" key="2">
    <source>
        <dbReference type="Proteomes" id="UP000009168"/>
    </source>
</evidence>
<evidence type="ECO:0000313" key="1">
    <source>
        <dbReference type="EMBL" id="EWS74647.1"/>
    </source>
</evidence>